<evidence type="ECO:0000256" key="1">
    <source>
        <dbReference type="SAM" id="Phobius"/>
    </source>
</evidence>
<evidence type="ECO:0000313" key="4">
    <source>
        <dbReference type="Proteomes" id="UP000186914"/>
    </source>
</evidence>
<gene>
    <name evidence="3" type="ORF">SAMN05421858_3139</name>
</gene>
<protein>
    <recommendedName>
        <fullName evidence="2">DUF7344 domain-containing protein</fullName>
    </recommendedName>
</protein>
<dbReference type="Pfam" id="PF24035">
    <property type="entry name" value="DUF7344"/>
    <property type="match status" value="1"/>
</dbReference>
<accession>A0A1N7CNY8</accession>
<keyword evidence="1" id="KW-1133">Transmembrane helix</keyword>
<dbReference type="EMBL" id="FTNO01000003">
    <property type="protein sequence ID" value="SIR65293.1"/>
    <property type="molecule type" value="Genomic_DNA"/>
</dbReference>
<dbReference type="OrthoDB" id="331021at2157"/>
<dbReference type="InterPro" id="IPR055768">
    <property type="entry name" value="DUF7344"/>
</dbReference>
<feature type="transmembrane region" description="Helical" evidence="1">
    <location>
        <begin position="152"/>
        <end position="175"/>
    </location>
</feature>
<feature type="domain" description="DUF7344" evidence="2">
    <location>
        <begin position="23"/>
        <end position="101"/>
    </location>
</feature>
<dbReference type="RefSeq" id="WP_084186312.1">
    <property type="nucleotide sequence ID" value="NZ_FTNO01000003.1"/>
</dbReference>
<name>A0A1N7CNY8_9EURY</name>
<reference evidence="4" key="1">
    <citation type="submission" date="2017-01" db="EMBL/GenBank/DDBJ databases">
        <authorList>
            <person name="Varghese N."/>
            <person name="Submissions S."/>
        </authorList>
    </citation>
    <scope>NUCLEOTIDE SEQUENCE [LARGE SCALE GENOMIC DNA]</scope>
    <source>
        <strain evidence="4">CGMCC 1.7737</strain>
    </source>
</reference>
<dbReference type="AlphaFoldDB" id="A0A1N7CNY8"/>
<evidence type="ECO:0000259" key="2">
    <source>
        <dbReference type="Pfam" id="PF24035"/>
    </source>
</evidence>
<proteinExistence type="predicted"/>
<dbReference type="Proteomes" id="UP000186914">
    <property type="component" value="Unassembled WGS sequence"/>
</dbReference>
<evidence type="ECO:0000313" key="3">
    <source>
        <dbReference type="EMBL" id="SIR65293.1"/>
    </source>
</evidence>
<keyword evidence="1" id="KW-0472">Membrane</keyword>
<sequence>MKAFTEQMNYSMNRTELSQDQVFEMLKNMRRRYTVHYLRRENSTVGLDDITDHVAAWEYNTTPADLLGEQRNRVYISLYQTHIPALANAGIIDYNPETREIQPTSRIQVFDDYLNVFTRPIRPWDRYYCGLALGSVLLFTGIWLQFHPVAILSWFVALLSVLVAYGILAATHYWYAQNTIPDTPPELHSTDD</sequence>
<feature type="transmembrane region" description="Helical" evidence="1">
    <location>
        <begin position="127"/>
        <end position="146"/>
    </location>
</feature>
<organism evidence="3 4">
    <name type="scientific">Haladaptatus litoreus</name>
    <dbReference type="NCBI Taxonomy" id="553468"/>
    <lineage>
        <taxon>Archaea</taxon>
        <taxon>Methanobacteriati</taxon>
        <taxon>Methanobacteriota</taxon>
        <taxon>Stenosarchaea group</taxon>
        <taxon>Halobacteria</taxon>
        <taxon>Halobacteriales</taxon>
        <taxon>Haladaptataceae</taxon>
        <taxon>Haladaptatus</taxon>
    </lineage>
</organism>
<keyword evidence="1" id="KW-0812">Transmembrane</keyword>
<keyword evidence="4" id="KW-1185">Reference proteome</keyword>